<organism evidence="5 6">
    <name type="scientific">Musa troglodytarum</name>
    <name type="common">fe'i banana</name>
    <dbReference type="NCBI Taxonomy" id="320322"/>
    <lineage>
        <taxon>Eukaryota</taxon>
        <taxon>Viridiplantae</taxon>
        <taxon>Streptophyta</taxon>
        <taxon>Embryophyta</taxon>
        <taxon>Tracheophyta</taxon>
        <taxon>Spermatophyta</taxon>
        <taxon>Magnoliopsida</taxon>
        <taxon>Liliopsida</taxon>
        <taxon>Zingiberales</taxon>
        <taxon>Musaceae</taxon>
        <taxon>Musa</taxon>
    </lineage>
</organism>
<evidence type="ECO:0000256" key="1">
    <source>
        <dbReference type="ARBA" id="ARBA00022884"/>
    </source>
</evidence>
<dbReference type="InterPro" id="IPR036390">
    <property type="entry name" value="WH_DNA-bd_sf"/>
</dbReference>
<feature type="region of interest" description="Disordered" evidence="3">
    <location>
        <begin position="63"/>
        <end position="273"/>
    </location>
</feature>
<dbReference type="GO" id="GO:0003723">
    <property type="term" value="F:RNA binding"/>
    <property type="evidence" value="ECO:0007669"/>
    <property type="project" value="UniProtKB-UniRule"/>
</dbReference>
<dbReference type="Gene3D" id="1.10.10.10">
    <property type="entry name" value="Winged helix-like DNA-binding domain superfamily/Winged helix DNA-binding domain"/>
    <property type="match status" value="1"/>
</dbReference>
<protein>
    <submittedName>
        <fullName evidence="5">La domain</fullName>
    </submittedName>
</protein>
<feature type="compositionally biased region" description="Low complexity" evidence="3">
    <location>
        <begin position="152"/>
        <end position="167"/>
    </location>
</feature>
<dbReference type="SUPFAM" id="SSF46785">
    <property type="entry name" value="Winged helix' DNA-binding domain"/>
    <property type="match status" value="1"/>
</dbReference>
<dbReference type="EMBL" id="CP097509">
    <property type="protein sequence ID" value="URE14560.1"/>
    <property type="molecule type" value="Genomic_DNA"/>
</dbReference>
<feature type="compositionally biased region" description="Pro residues" evidence="3">
    <location>
        <begin position="85"/>
        <end position="98"/>
    </location>
</feature>
<dbReference type="InterPro" id="IPR045180">
    <property type="entry name" value="La_dom_prot"/>
</dbReference>
<dbReference type="AlphaFoldDB" id="A0A9E7GGU6"/>
<feature type="domain" description="HTH La-type RNA-binding" evidence="4">
    <location>
        <begin position="350"/>
        <end position="443"/>
    </location>
</feature>
<dbReference type="CDD" id="cd07323">
    <property type="entry name" value="LAM"/>
    <property type="match status" value="1"/>
</dbReference>
<dbReference type="GO" id="GO:0005737">
    <property type="term" value="C:cytoplasm"/>
    <property type="evidence" value="ECO:0007669"/>
    <property type="project" value="UniProtKB-ARBA"/>
</dbReference>
<keyword evidence="6" id="KW-1185">Reference proteome</keyword>
<reference evidence="5" key="1">
    <citation type="submission" date="2022-05" db="EMBL/GenBank/DDBJ databases">
        <title>The Musa troglodytarum L. genome provides insights into the mechanism of non-climacteric behaviour and enrichment of carotenoids.</title>
        <authorList>
            <person name="Wang J."/>
        </authorList>
    </citation>
    <scope>NUCLEOTIDE SEQUENCE</scope>
    <source>
        <tissue evidence="5">Leaf</tissue>
    </source>
</reference>
<feature type="compositionally biased region" description="Low complexity" evidence="3">
    <location>
        <begin position="99"/>
        <end position="123"/>
    </location>
</feature>
<evidence type="ECO:0000313" key="6">
    <source>
        <dbReference type="Proteomes" id="UP001055439"/>
    </source>
</evidence>
<feature type="region of interest" description="Disordered" evidence="3">
    <location>
        <begin position="431"/>
        <end position="457"/>
    </location>
</feature>
<dbReference type="SMART" id="SM00715">
    <property type="entry name" value="LA"/>
    <property type="match status" value="1"/>
</dbReference>
<dbReference type="Pfam" id="PF05383">
    <property type="entry name" value="La"/>
    <property type="match status" value="1"/>
</dbReference>
<evidence type="ECO:0000256" key="2">
    <source>
        <dbReference type="PROSITE-ProRule" id="PRU00332"/>
    </source>
</evidence>
<evidence type="ECO:0000313" key="5">
    <source>
        <dbReference type="EMBL" id="URE14560.1"/>
    </source>
</evidence>
<dbReference type="PROSITE" id="PS50961">
    <property type="entry name" value="HTH_LA"/>
    <property type="match status" value="1"/>
</dbReference>
<dbReference type="Proteomes" id="UP001055439">
    <property type="component" value="Chromosome 7"/>
</dbReference>
<dbReference type="InterPro" id="IPR036388">
    <property type="entry name" value="WH-like_DNA-bd_sf"/>
</dbReference>
<name>A0A9E7GGU6_9LILI</name>
<evidence type="ECO:0000259" key="4">
    <source>
        <dbReference type="PROSITE" id="PS50961"/>
    </source>
</evidence>
<keyword evidence="1 2" id="KW-0694">RNA-binding</keyword>
<feature type="compositionally biased region" description="Basic and acidic residues" evidence="3">
    <location>
        <begin position="245"/>
        <end position="270"/>
    </location>
</feature>
<dbReference type="InterPro" id="IPR006630">
    <property type="entry name" value="La_HTH"/>
</dbReference>
<dbReference type="PANTHER" id="PTHR22792:SF132">
    <property type="entry name" value="LA-RELATED PROTEIN 1"/>
    <property type="match status" value="1"/>
</dbReference>
<evidence type="ECO:0000256" key="3">
    <source>
        <dbReference type="SAM" id="MobiDB-lite"/>
    </source>
</evidence>
<dbReference type="PANTHER" id="PTHR22792">
    <property type="entry name" value="LUPUS LA PROTEIN-RELATED"/>
    <property type="match status" value="1"/>
</dbReference>
<gene>
    <name evidence="5" type="ORF">MUK42_10965</name>
</gene>
<proteinExistence type="predicted"/>
<accession>A0A9E7GGU6</accession>
<sequence>MERVQYLETDKWSEINPSLIQAVEISIVVPSLSVSRFAAIARPRPFIPSRKAFSIMLFASPSSAGGGAGSPAAHVLRDDRNDAPTSPPTSPTLPPDRASPPVKSAAPPSDASAASASYLPAGSGDHGGDGNAAAETSDSDSSEALPDGTLATAPSNGGSTSSSPSANDVPGAYGQTPILPGMPPIGGRGQEFSPVETADWHNGNPAQQRRVGFMPRPQRGGYRRGGGYDDRRRGINSSGPNREGNGSRRDHERGGYDRNGPRGFSSRDPHMWMPLPPPQAQIQPLPPPPMCYYVPMPPHMPPFISPMVSYPEVPYHVYYLSVPPPHPQIPINMPFVPPQAVPVDCRATFPFPSPVDHHQLMRQIEFYFSDDNLRTDTFLRSNMDSQGGVPISLVAVFNMVKMLTNDEPNNIPHILTALQGSTVVEVQGDKIRRRDGWVPPNRNRYDRASGPQSPATPVDDSVIALLHTCGLEGSSGPTQYD</sequence>
<dbReference type="OrthoDB" id="340227at2759"/>